<keyword evidence="4 9" id="KW-0812">Transmembrane</keyword>
<evidence type="ECO:0000256" key="8">
    <source>
        <dbReference type="ARBA" id="ARBA00023136"/>
    </source>
</evidence>
<dbReference type="InterPro" id="IPR004648">
    <property type="entry name" value="Oligpept_transpt"/>
</dbReference>
<accession>A0AA39NL51</accession>
<proteinExistence type="inferred from homology"/>
<dbReference type="GO" id="GO:0016020">
    <property type="term" value="C:membrane"/>
    <property type="evidence" value="ECO:0007669"/>
    <property type="project" value="UniProtKB-SubCell"/>
</dbReference>
<reference evidence="10" key="1">
    <citation type="submission" date="2023-06" db="EMBL/GenBank/DDBJ databases">
        <authorList>
            <consortium name="Lawrence Berkeley National Laboratory"/>
            <person name="Ahrendt S."/>
            <person name="Sahu N."/>
            <person name="Indic B."/>
            <person name="Wong-Bajracharya J."/>
            <person name="Merenyi Z."/>
            <person name="Ke H.-M."/>
            <person name="Monk M."/>
            <person name="Kocsube S."/>
            <person name="Drula E."/>
            <person name="Lipzen A."/>
            <person name="Balint B."/>
            <person name="Henrissat B."/>
            <person name="Andreopoulos B."/>
            <person name="Martin F.M."/>
            <person name="Harder C.B."/>
            <person name="Rigling D."/>
            <person name="Ford K.L."/>
            <person name="Foster G.D."/>
            <person name="Pangilinan J."/>
            <person name="Papanicolaou A."/>
            <person name="Barry K."/>
            <person name="LaButti K."/>
            <person name="Viragh M."/>
            <person name="Koriabine M."/>
            <person name="Yan M."/>
            <person name="Riley R."/>
            <person name="Champramary S."/>
            <person name="Plett K.L."/>
            <person name="Tsai I.J."/>
            <person name="Slot J."/>
            <person name="Sipos G."/>
            <person name="Plett J."/>
            <person name="Nagy L.G."/>
            <person name="Grigoriev I.V."/>
        </authorList>
    </citation>
    <scope>NUCLEOTIDE SEQUENCE</scope>
    <source>
        <strain evidence="10">ICMP 16352</strain>
    </source>
</reference>
<protein>
    <submittedName>
        <fullName evidence="10">OPT oligopeptide transporter protein-domain-containing protein</fullName>
    </submittedName>
</protein>
<comment type="subcellular location">
    <subcellularLocation>
        <location evidence="1">Membrane</location>
        <topology evidence="1">Multi-pass membrane protein</topology>
    </subcellularLocation>
</comment>
<dbReference type="Pfam" id="PF03169">
    <property type="entry name" value="OPT"/>
    <property type="match status" value="1"/>
</dbReference>
<evidence type="ECO:0000256" key="9">
    <source>
        <dbReference type="SAM" id="Phobius"/>
    </source>
</evidence>
<keyword evidence="7 9" id="KW-1133">Transmembrane helix</keyword>
<evidence type="ECO:0000256" key="4">
    <source>
        <dbReference type="ARBA" id="ARBA00022692"/>
    </source>
</evidence>
<dbReference type="InterPro" id="IPR004813">
    <property type="entry name" value="OPT"/>
</dbReference>
<keyword evidence="11" id="KW-1185">Reference proteome</keyword>
<keyword evidence="3" id="KW-0813">Transport</keyword>
<name>A0AA39NL51_9AGAR</name>
<comment type="caution">
    <text evidence="10">The sequence shown here is derived from an EMBL/GenBank/DDBJ whole genome shotgun (WGS) entry which is preliminary data.</text>
</comment>
<organism evidence="10 11">
    <name type="scientific">Armillaria novae-zelandiae</name>
    <dbReference type="NCBI Taxonomy" id="153914"/>
    <lineage>
        <taxon>Eukaryota</taxon>
        <taxon>Fungi</taxon>
        <taxon>Dikarya</taxon>
        <taxon>Basidiomycota</taxon>
        <taxon>Agaricomycotina</taxon>
        <taxon>Agaricomycetes</taxon>
        <taxon>Agaricomycetidae</taxon>
        <taxon>Agaricales</taxon>
        <taxon>Marasmiineae</taxon>
        <taxon>Physalacriaceae</taxon>
        <taxon>Armillaria</taxon>
    </lineage>
</organism>
<keyword evidence="5" id="KW-0571">Peptide transport</keyword>
<dbReference type="Proteomes" id="UP001175227">
    <property type="component" value="Unassembled WGS sequence"/>
</dbReference>
<dbReference type="EMBL" id="JAUEPR010000072">
    <property type="protein sequence ID" value="KAK0467627.1"/>
    <property type="molecule type" value="Genomic_DNA"/>
</dbReference>
<evidence type="ECO:0000256" key="2">
    <source>
        <dbReference type="ARBA" id="ARBA00008807"/>
    </source>
</evidence>
<sequence>MIQAVTNQQVRRNVVTELIIGYALPGRPVSMMISKTWGYITMAQALTHVRLQAGPLHKDSPPSMFWAQVVATVIAGTTQLGVQKNGFICLSTEVFRTASTIWGVIGPARQFSQGQVHYALVFFFLIGFACPIISYLIGCKGPNSIIRYVNFPVIFSRTGTIPPAMGVNYVR</sequence>
<keyword evidence="6" id="KW-0653">Protein transport</keyword>
<dbReference type="PANTHER" id="PTHR22601">
    <property type="entry name" value="ISP4 LIKE PROTEIN"/>
    <property type="match status" value="1"/>
</dbReference>
<gene>
    <name evidence="10" type="ORF">IW261DRAFT_1056020</name>
</gene>
<evidence type="ECO:0000256" key="5">
    <source>
        <dbReference type="ARBA" id="ARBA00022856"/>
    </source>
</evidence>
<comment type="similarity">
    <text evidence="2">Belongs to the oligopeptide OPT transporter family.</text>
</comment>
<evidence type="ECO:0000256" key="7">
    <source>
        <dbReference type="ARBA" id="ARBA00022989"/>
    </source>
</evidence>
<evidence type="ECO:0000256" key="6">
    <source>
        <dbReference type="ARBA" id="ARBA00022927"/>
    </source>
</evidence>
<evidence type="ECO:0000256" key="3">
    <source>
        <dbReference type="ARBA" id="ARBA00022448"/>
    </source>
</evidence>
<dbReference type="GO" id="GO:0015031">
    <property type="term" value="P:protein transport"/>
    <property type="evidence" value="ECO:0007669"/>
    <property type="project" value="UniProtKB-KW"/>
</dbReference>
<evidence type="ECO:0000313" key="11">
    <source>
        <dbReference type="Proteomes" id="UP001175227"/>
    </source>
</evidence>
<evidence type="ECO:0000313" key="10">
    <source>
        <dbReference type="EMBL" id="KAK0467627.1"/>
    </source>
</evidence>
<keyword evidence="8 9" id="KW-0472">Membrane</keyword>
<evidence type="ECO:0000256" key="1">
    <source>
        <dbReference type="ARBA" id="ARBA00004141"/>
    </source>
</evidence>
<dbReference type="NCBIfam" id="TIGR00728">
    <property type="entry name" value="OPT_sfam"/>
    <property type="match status" value="1"/>
</dbReference>
<feature type="transmembrane region" description="Helical" evidence="9">
    <location>
        <begin position="116"/>
        <end position="137"/>
    </location>
</feature>
<dbReference type="GO" id="GO:0035673">
    <property type="term" value="F:oligopeptide transmembrane transporter activity"/>
    <property type="evidence" value="ECO:0007669"/>
    <property type="project" value="InterPro"/>
</dbReference>
<dbReference type="AlphaFoldDB" id="A0AA39NL51"/>